<protein>
    <submittedName>
        <fullName evidence="6">Iron-sulfur cluster repair di-iron protein</fullName>
    </submittedName>
</protein>
<dbReference type="GO" id="GO:0046872">
    <property type="term" value="F:metal ion binding"/>
    <property type="evidence" value="ECO:0007669"/>
    <property type="project" value="UniProtKB-KW"/>
</dbReference>
<evidence type="ECO:0000256" key="4">
    <source>
        <dbReference type="ARBA" id="ARBA00023004"/>
    </source>
</evidence>
<evidence type="ECO:0000256" key="1">
    <source>
        <dbReference type="ARBA" id="ARBA00004496"/>
    </source>
</evidence>
<dbReference type="Pfam" id="PF01814">
    <property type="entry name" value="Hemerythrin"/>
    <property type="match status" value="1"/>
</dbReference>
<reference evidence="6 7" key="1">
    <citation type="submission" date="2019-04" db="EMBL/GenBank/DDBJ databases">
        <title>Crypto-aerobic microbial life in anoxic (sulfidic) marine sediments.</title>
        <authorList>
            <person name="Bhattacharya S."/>
            <person name="Roy C."/>
            <person name="Mondal N."/>
            <person name="Sarkar J."/>
            <person name="Mandal S."/>
            <person name="Rameez M.J."/>
            <person name="Ghosh W."/>
        </authorList>
    </citation>
    <scope>NUCLEOTIDE SEQUENCE [LARGE SCALE GENOMIC DNA]</scope>
    <source>
        <strain evidence="6 7">SBBC</strain>
    </source>
</reference>
<name>A0A4U0YRX4_9RHOB</name>
<dbReference type="Gene3D" id="1.20.120.520">
    <property type="entry name" value="nmb1532 protein domain like"/>
    <property type="match status" value="1"/>
</dbReference>
<proteinExistence type="predicted"/>
<dbReference type="AlphaFoldDB" id="A0A4U0YRX4"/>
<sequence>MTNTLTLDSLVGDIAASLPGAAGLFRQHGISFCCGGGKSLREAAEKATIAPSALLDALTALEAAALADVPSETPALIDHILSRYHQTHRSELAELLLLSEKVEAVHGDHEAAPRGLTALLDTIRYDMEDHMRKEEQVLFPAMRQGVAALQDPVAVMRAEHSSHTEQLKALAHLTHGFSTPEGACRSWQALYAGVRKFSEDLVRHMQLENDLLFPRFEPA</sequence>
<dbReference type="PANTHER" id="PTHR36438">
    <property type="entry name" value="IRON-SULFUR CLUSTER REPAIR PROTEIN YTFE"/>
    <property type="match status" value="1"/>
</dbReference>
<comment type="caution">
    <text evidence="6">The sequence shown here is derived from an EMBL/GenBank/DDBJ whole genome shotgun (WGS) entry which is preliminary data.</text>
</comment>
<dbReference type="EMBL" id="SWAU01000404">
    <property type="protein sequence ID" value="TKA94258.1"/>
    <property type="molecule type" value="Genomic_DNA"/>
</dbReference>
<dbReference type="NCBIfam" id="TIGR03652">
    <property type="entry name" value="FeS_repair_RIC"/>
    <property type="match status" value="1"/>
</dbReference>
<evidence type="ECO:0000313" key="6">
    <source>
        <dbReference type="EMBL" id="TKA94258.1"/>
    </source>
</evidence>
<gene>
    <name evidence="6" type="primary">ric</name>
    <name evidence="6" type="ORF">FAZ78_23310</name>
</gene>
<dbReference type="InterPro" id="IPR012312">
    <property type="entry name" value="Hemerythrin-like"/>
</dbReference>
<evidence type="ECO:0000256" key="2">
    <source>
        <dbReference type="ARBA" id="ARBA00022490"/>
    </source>
</evidence>
<accession>A0A4U0YRX4</accession>
<comment type="subcellular location">
    <subcellularLocation>
        <location evidence="1">Cytoplasm</location>
    </subcellularLocation>
</comment>
<dbReference type="GO" id="GO:0005737">
    <property type="term" value="C:cytoplasm"/>
    <property type="evidence" value="ECO:0007669"/>
    <property type="project" value="UniProtKB-SubCell"/>
</dbReference>
<evidence type="ECO:0000256" key="3">
    <source>
        <dbReference type="ARBA" id="ARBA00022723"/>
    </source>
</evidence>
<dbReference type="RefSeq" id="WP_136794580.1">
    <property type="nucleotide sequence ID" value="NZ_SWAU01000404.1"/>
</dbReference>
<evidence type="ECO:0000259" key="5">
    <source>
        <dbReference type="Pfam" id="PF01814"/>
    </source>
</evidence>
<keyword evidence="4" id="KW-0408">Iron</keyword>
<dbReference type="Pfam" id="PF04405">
    <property type="entry name" value="ScdA_N"/>
    <property type="match status" value="1"/>
</dbReference>
<keyword evidence="3" id="KW-0479">Metal-binding</keyword>
<dbReference type="PANTHER" id="PTHR36438:SF1">
    <property type="entry name" value="IRON-SULFUR CLUSTER REPAIR PROTEIN YTFE"/>
    <property type="match status" value="1"/>
</dbReference>
<keyword evidence="2" id="KW-0963">Cytoplasm</keyword>
<dbReference type="InterPro" id="IPR019903">
    <property type="entry name" value="RIC_family"/>
</dbReference>
<dbReference type="Proteomes" id="UP000306340">
    <property type="component" value="Unassembled WGS sequence"/>
</dbReference>
<organism evidence="6 7">
    <name type="scientific">Cereibacter changlensis</name>
    <dbReference type="NCBI Taxonomy" id="402884"/>
    <lineage>
        <taxon>Bacteria</taxon>
        <taxon>Pseudomonadati</taxon>
        <taxon>Pseudomonadota</taxon>
        <taxon>Alphaproteobacteria</taxon>
        <taxon>Rhodobacterales</taxon>
        <taxon>Paracoccaceae</taxon>
        <taxon>Cereibacter</taxon>
    </lineage>
</organism>
<evidence type="ECO:0000313" key="7">
    <source>
        <dbReference type="Proteomes" id="UP000306340"/>
    </source>
</evidence>
<feature type="domain" description="Hemerythrin-like" evidence="5">
    <location>
        <begin position="77"/>
        <end position="215"/>
    </location>
</feature>